<keyword evidence="1" id="KW-0378">Hydrolase</keyword>
<keyword evidence="2" id="KW-0732">Signal</keyword>
<dbReference type="RefSeq" id="WP_092941042.1">
    <property type="nucleotide sequence ID" value="NZ_FONX01000016.1"/>
</dbReference>
<dbReference type="AlphaFoldDB" id="A0A1I2GQS5"/>
<evidence type="ECO:0000313" key="3">
    <source>
        <dbReference type="EMBL" id="SFF19583.1"/>
    </source>
</evidence>
<accession>A0A1I2GQS5</accession>
<dbReference type="InterPro" id="IPR051058">
    <property type="entry name" value="GDSL_Est/Lipase"/>
</dbReference>
<dbReference type="CDD" id="cd01847">
    <property type="entry name" value="Triacylglycerol_lipase_like"/>
    <property type="match status" value="1"/>
</dbReference>
<dbReference type="SUPFAM" id="SSF52266">
    <property type="entry name" value="SGNH hydrolase"/>
    <property type="match status" value="1"/>
</dbReference>
<dbReference type="Pfam" id="PF00657">
    <property type="entry name" value="Lipase_GDSL"/>
    <property type="match status" value="1"/>
</dbReference>
<dbReference type="GO" id="GO:0016788">
    <property type="term" value="F:hydrolase activity, acting on ester bonds"/>
    <property type="evidence" value="ECO:0007669"/>
    <property type="project" value="InterPro"/>
</dbReference>
<protein>
    <submittedName>
        <fullName evidence="3">Phospholipase/lecithinase/hemolysin</fullName>
    </submittedName>
</protein>
<dbReference type="PANTHER" id="PTHR45648:SF5">
    <property type="entry name" value="OS04G0577300 PROTEIN"/>
    <property type="match status" value="1"/>
</dbReference>
<dbReference type="OrthoDB" id="9148933at2"/>
<dbReference type="EMBL" id="FONX01000016">
    <property type="protein sequence ID" value="SFF19583.1"/>
    <property type="molecule type" value="Genomic_DNA"/>
</dbReference>
<organism evidence="3 4">
    <name type="scientific">Paracidovorax wautersii</name>
    <dbReference type="NCBI Taxonomy" id="1177982"/>
    <lineage>
        <taxon>Bacteria</taxon>
        <taxon>Pseudomonadati</taxon>
        <taxon>Pseudomonadota</taxon>
        <taxon>Betaproteobacteria</taxon>
        <taxon>Burkholderiales</taxon>
        <taxon>Comamonadaceae</taxon>
        <taxon>Paracidovorax</taxon>
    </lineage>
</organism>
<dbReference type="PROSITE" id="PS51257">
    <property type="entry name" value="PROKAR_LIPOPROTEIN"/>
    <property type="match status" value="1"/>
</dbReference>
<evidence type="ECO:0000256" key="1">
    <source>
        <dbReference type="ARBA" id="ARBA00022801"/>
    </source>
</evidence>
<dbReference type="Gene3D" id="3.40.50.1110">
    <property type="entry name" value="SGNH hydrolase"/>
    <property type="match status" value="1"/>
</dbReference>
<dbReference type="Proteomes" id="UP000199119">
    <property type="component" value="Unassembled WGS sequence"/>
</dbReference>
<sequence length="317" mass="32822">MAANWMRRTLVVAACASAALIAACGSSTVESAFTPTRLIAFGDGLADVGQNGAKYTVNDGSINNWTVQLASRYGVTIAPLSAGGLSYARGNARVTATPDAAGNAATLTVKQQVDAFLASGSFADGDLVLIDGGVSDVITGMRAVQAGQQTSDQYLAAARQAGKDLATQVRRLSNAGAKHIVVTGTYDLSRSPWAAAINNTDLLGSASSAFNQGLLVDIVDLGSTVLYVDSAYYVNVFQGSPSSYGFDNATTPVCTSVDPGPGIGIGAGEVNSSLCTTSTLLPGANQDKYLFADKVYITPSAQRQFGNYAFDRLRARW</sequence>
<evidence type="ECO:0000256" key="2">
    <source>
        <dbReference type="SAM" id="SignalP"/>
    </source>
</evidence>
<dbReference type="InterPro" id="IPR001087">
    <property type="entry name" value="GDSL"/>
</dbReference>
<proteinExistence type="predicted"/>
<keyword evidence="4" id="KW-1185">Reference proteome</keyword>
<reference evidence="4" key="1">
    <citation type="submission" date="2016-10" db="EMBL/GenBank/DDBJ databases">
        <authorList>
            <person name="Varghese N."/>
            <person name="Submissions S."/>
        </authorList>
    </citation>
    <scope>NUCLEOTIDE SEQUENCE [LARGE SCALE GENOMIC DNA]</scope>
    <source>
        <strain evidence="4">DSM 27981</strain>
    </source>
</reference>
<dbReference type="InterPro" id="IPR036514">
    <property type="entry name" value="SGNH_hydro_sf"/>
</dbReference>
<evidence type="ECO:0000313" key="4">
    <source>
        <dbReference type="Proteomes" id="UP000199119"/>
    </source>
</evidence>
<feature type="signal peptide" evidence="2">
    <location>
        <begin position="1"/>
        <end position="31"/>
    </location>
</feature>
<dbReference type="STRING" id="1177982.SAMN04489711_11642"/>
<feature type="chain" id="PRO_5011756045" evidence="2">
    <location>
        <begin position="32"/>
        <end position="317"/>
    </location>
</feature>
<name>A0A1I2GQS5_9BURK</name>
<dbReference type="PANTHER" id="PTHR45648">
    <property type="entry name" value="GDSL LIPASE/ACYLHYDROLASE FAMILY PROTEIN (AFU_ORTHOLOGUE AFUA_4G14700)"/>
    <property type="match status" value="1"/>
</dbReference>
<gene>
    <name evidence="3" type="ORF">SAMN04489711_11642</name>
</gene>